<dbReference type="SUPFAM" id="SSF56112">
    <property type="entry name" value="Protein kinase-like (PK-like)"/>
    <property type="match status" value="1"/>
</dbReference>
<evidence type="ECO:0000256" key="4">
    <source>
        <dbReference type="ARBA" id="ARBA00022729"/>
    </source>
</evidence>
<evidence type="ECO:0000313" key="9">
    <source>
        <dbReference type="EnsemblPlants" id="AET5Gv20647700.5"/>
    </source>
</evidence>
<name>A0A453L6N7_AEGTS</name>
<accession>A0A453L6N7</accession>
<keyword evidence="2" id="KW-0723">Serine/threonine-protein kinase</keyword>
<evidence type="ECO:0000256" key="1">
    <source>
        <dbReference type="ARBA" id="ARBA00004479"/>
    </source>
</evidence>
<dbReference type="InterPro" id="IPR045874">
    <property type="entry name" value="LRK10/LRL21-25-like"/>
</dbReference>
<evidence type="ECO:0000256" key="5">
    <source>
        <dbReference type="ARBA" id="ARBA00022989"/>
    </source>
</evidence>
<keyword evidence="5" id="KW-1133">Transmembrane helix</keyword>
<sequence length="84" mass="9550">SLQPFDLGPAEHEEIAKKMATIGLWCVQISPASRPTISKVLEMFERNIDQLEIPPKQFIYSPIQDDSDELQKESRVSMDTSRTS</sequence>
<evidence type="ECO:0000256" key="6">
    <source>
        <dbReference type="ARBA" id="ARBA00023136"/>
    </source>
</evidence>
<evidence type="ECO:0000256" key="2">
    <source>
        <dbReference type="ARBA" id="ARBA00022527"/>
    </source>
</evidence>
<dbReference type="EnsemblPlants" id="AET5Gv20647700.5">
    <property type="protein sequence ID" value="AET5Gv20647700.5"/>
    <property type="gene ID" value="AET5Gv20647700"/>
</dbReference>
<reference evidence="10" key="2">
    <citation type="journal article" date="2017" name="Nat. Plants">
        <title>The Aegilops tauschii genome reveals multiple impacts of transposons.</title>
        <authorList>
            <person name="Zhao G."/>
            <person name="Zou C."/>
            <person name="Li K."/>
            <person name="Wang K."/>
            <person name="Li T."/>
            <person name="Gao L."/>
            <person name="Zhang X."/>
            <person name="Wang H."/>
            <person name="Yang Z."/>
            <person name="Liu X."/>
            <person name="Jiang W."/>
            <person name="Mao L."/>
            <person name="Kong X."/>
            <person name="Jiao Y."/>
            <person name="Jia J."/>
        </authorList>
    </citation>
    <scope>NUCLEOTIDE SEQUENCE [LARGE SCALE GENOMIC DNA]</scope>
    <source>
        <strain evidence="10">cv. AL8/78</strain>
    </source>
</reference>
<dbReference type="GO" id="GO:0016020">
    <property type="term" value="C:membrane"/>
    <property type="evidence" value="ECO:0007669"/>
    <property type="project" value="UniProtKB-SubCell"/>
</dbReference>
<keyword evidence="2" id="KW-0808">Transferase</keyword>
<keyword evidence="3" id="KW-0812">Transmembrane</keyword>
<dbReference type="AlphaFoldDB" id="A0A453L6N7"/>
<keyword evidence="4" id="KW-0732">Signal</keyword>
<reference evidence="9" key="4">
    <citation type="submission" date="2019-03" db="UniProtKB">
        <authorList>
            <consortium name="EnsemblPlants"/>
        </authorList>
    </citation>
    <scope>IDENTIFICATION</scope>
</reference>
<evidence type="ECO:0000313" key="10">
    <source>
        <dbReference type="Proteomes" id="UP000015105"/>
    </source>
</evidence>
<keyword evidence="7" id="KW-0325">Glycoprotein</keyword>
<dbReference type="Proteomes" id="UP000015105">
    <property type="component" value="Chromosome 5D"/>
</dbReference>
<protein>
    <recommendedName>
        <fullName evidence="11">Serine-threonine/tyrosine-protein kinase catalytic domain-containing protein</fullName>
    </recommendedName>
</protein>
<keyword evidence="2" id="KW-0418">Kinase</keyword>
<dbReference type="InterPro" id="IPR011009">
    <property type="entry name" value="Kinase-like_dom_sf"/>
</dbReference>
<evidence type="ECO:0008006" key="11">
    <source>
        <dbReference type="Google" id="ProtNLM"/>
    </source>
</evidence>
<evidence type="ECO:0000256" key="3">
    <source>
        <dbReference type="ARBA" id="ARBA00022692"/>
    </source>
</evidence>
<feature type="region of interest" description="Disordered" evidence="8">
    <location>
        <begin position="62"/>
        <end position="84"/>
    </location>
</feature>
<comment type="subcellular location">
    <subcellularLocation>
        <location evidence="1">Membrane</location>
        <topology evidence="1">Single-pass type I membrane protein</topology>
    </subcellularLocation>
</comment>
<dbReference type="GO" id="GO:0004674">
    <property type="term" value="F:protein serine/threonine kinase activity"/>
    <property type="evidence" value="ECO:0007669"/>
    <property type="project" value="UniProtKB-KW"/>
</dbReference>
<evidence type="ECO:0000256" key="8">
    <source>
        <dbReference type="SAM" id="MobiDB-lite"/>
    </source>
</evidence>
<keyword evidence="10" id="KW-1185">Reference proteome</keyword>
<proteinExistence type="predicted"/>
<reference evidence="9" key="5">
    <citation type="journal article" date="2021" name="G3 (Bethesda)">
        <title>Aegilops tauschii genome assembly Aet v5.0 features greater sequence contiguity and improved annotation.</title>
        <authorList>
            <person name="Wang L."/>
            <person name="Zhu T."/>
            <person name="Rodriguez J.C."/>
            <person name="Deal K.R."/>
            <person name="Dubcovsky J."/>
            <person name="McGuire P.E."/>
            <person name="Lux T."/>
            <person name="Spannagl M."/>
            <person name="Mayer K.F.X."/>
            <person name="Baldrich P."/>
            <person name="Meyers B.C."/>
            <person name="Huo N."/>
            <person name="Gu Y.Q."/>
            <person name="Zhou H."/>
            <person name="Devos K.M."/>
            <person name="Bennetzen J.L."/>
            <person name="Unver T."/>
            <person name="Budak H."/>
            <person name="Gulick P.J."/>
            <person name="Galiba G."/>
            <person name="Kalapos B."/>
            <person name="Nelson D.R."/>
            <person name="Li P."/>
            <person name="You F.M."/>
            <person name="Luo M.C."/>
            <person name="Dvorak J."/>
        </authorList>
    </citation>
    <scope>NUCLEOTIDE SEQUENCE [LARGE SCALE GENOMIC DNA]</scope>
    <source>
        <strain evidence="9">cv. AL8/78</strain>
    </source>
</reference>
<reference evidence="9" key="3">
    <citation type="journal article" date="2017" name="Nature">
        <title>Genome sequence of the progenitor of the wheat D genome Aegilops tauschii.</title>
        <authorList>
            <person name="Luo M.C."/>
            <person name="Gu Y.Q."/>
            <person name="Puiu D."/>
            <person name="Wang H."/>
            <person name="Twardziok S.O."/>
            <person name="Deal K.R."/>
            <person name="Huo N."/>
            <person name="Zhu T."/>
            <person name="Wang L."/>
            <person name="Wang Y."/>
            <person name="McGuire P.E."/>
            <person name="Liu S."/>
            <person name="Long H."/>
            <person name="Ramasamy R.K."/>
            <person name="Rodriguez J.C."/>
            <person name="Van S.L."/>
            <person name="Yuan L."/>
            <person name="Wang Z."/>
            <person name="Xia Z."/>
            <person name="Xiao L."/>
            <person name="Anderson O.D."/>
            <person name="Ouyang S."/>
            <person name="Liang Y."/>
            <person name="Zimin A.V."/>
            <person name="Pertea G."/>
            <person name="Qi P."/>
            <person name="Bennetzen J.L."/>
            <person name="Dai X."/>
            <person name="Dawson M.W."/>
            <person name="Muller H.G."/>
            <person name="Kugler K."/>
            <person name="Rivarola-Duarte L."/>
            <person name="Spannagl M."/>
            <person name="Mayer K.F.X."/>
            <person name="Lu F.H."/>
            <person name="Bevan M.W."/>
            <person name="Leroy P."/>
            <person name="Li P."/>
            <person name="You F.M."/>
            <person name="Sun Q."/>
            <person name="Liu Z."/>
            <person name="Lyons E."/>
            <person name="Wicker T."/>
            <person name="Salzberg S.L."/>
            <person name="Devos K.M."/>
            <person name="Dvorak J."/>
        </authorList>
    </citation>
    <scope>NUCLEOTIDE SEQUENCE [LARGE SCALE GENOMIC DNA]</scope>
    <source>
        <strain evidence="9">cv. AL8/78</strain>
    </source>
</reference>
<reference evidence="10" key="1">
    <citation type="journal article" date="2014" name="Science">
        <title>Ancient hybridizations among the ancestral genomes of bread wheat.</title>
        <authorList>
            <consortium name="International Wheat Genome Sequencing Consortium,"/>
            <person name="Marcussen T."/>
            <person name="Sandve S.R."/>
            <person name="Heier L."/>
            <person name="Spannagl M."/>
            <person name="Pfeifer M."/>
            <person name="Jakobsen K.S."/>
            <person name="Wulff B.B."/>
            <person name="Steuernagel B."/>
            <person name="Mayer K.F."/>
            <person name="Olsen O.A."/>
        </authorList>
    </citation>
    <scope>NUCLEOTIDE SEQUENCE [LARGE SCALE GENOMIC DNA]</scope>
    <source>
        <strain evidence="10">cv. AL8/78</strain>
    </source>
</reference>
<evidence type="ECO:0000256" key="7">
    <source>
        <dbReference type="ARBA" id="ARBA00023180"/>
    </source>
</evidence>
<dbReference type="Gene3D" id="1.10.510.10">
    <property type="entry name" value="Transferase(Phosphotransferase) domain 1"/>
    <property type="match status" value="1"/>
</dbReference>
<dbReference type="PANTHER" id="PTHR27009">
    <property type="entry name" value="RUST RESISTANCE KINASE LR10-RELATED"/>
    <property type="match status" value="1"/>
</dbReference>
<dbReference type="Gramene" id="AET5Gv20647700.5">
    <property type="protein sequence ID" value="AET5Gv20647700.5"/>
    <property type="gene ID" value="AET5Gv20647700"/>
</dbReference>
<organism evidence="9 10">
    <name type="scientific">Aegilops tauschii subsp. strangulata</name>
    <name type="common">Goatgrass</name>
    <dbReference type="NCBI Taxonomy" id="200361"/>
    <lineage>
        <taxon>Eukaryota</taxon>
        <taxon>Viridiplantae</taxon>
        <taxon>Streptophyta</taxon>
        <taxon>Embryophyta</taxon>
        <taxon>Tracheophyta</taxon>
        <taxon>Spermatophyta</taxon>
        <taxon>Magnoliopsida</taxon>
        <taxon>Liliopsida</taxon>
        <taxon>Poales</taxon>
        <taxon>Poaceae</taxon>
        <taxon>BOP clade</taxon>
        <taxon>Pooideae</taxon>
        <taxon>Triticodae</taxon>
        <taxon>Triticeae</taxon>
        <taxon>Triticinae</taxon>
        <taxon>Aegilops</taxon>
    </lineage>
</organism>
<keyword evidence="6" id="KW-0472">Membrane</keyword>